<comment type="caution">
    <text evidence="3">The sequence shown here is derived from an EMBL/GenBank/DDBJ whole genome shotgun (WGS) entry which is preliminary data.</text>
</comment>
<feature type="transmembrane region" description="Helical" evidence="2">
    <location>
        <begin position="6"/>
        <end position="28"/>
    </location>
</feature>
<dbReference type="Proteomes" id="UP001362899">
    <property type="component" value="Unassembled WGS sequence"/>
</dbReference>
<keyword evidence="2" id="KW-1133">Transmembrane helix</keyword>
<protein>
    <submittedName>
        <fullName evidence="3">Uncharacterized protein</fullName>
    </submittedName>
</protein>
<feature type="region of interest" description="Disordered" evidence="1">
    <location>
        <begin position="32"/>
        <end position="76"/>
    </location>
</feature>
<dbReference type="AlphaFoldDB" id="A0AAV5RPY3"/>
<proteinExistence type="predicted"/>
<gene>
    <name evidence="3" type="ORF">DASB73_042060</name>
</gene>
<sequence>MSPDETAGVIILVVMVVLALITALMVFIKRKRQGSQNPVHFDSISNTVDESSQRILRTNRDAPQRGSRLSVPQNSMLSTSEVTVNRQIYNVLTPPPSYDEPPSYHALTACD</sequence>
<organism evidence="3 4">
    <name type="scientific">Starmerella bacillaris</name>
    <name type="common">Yeast</name>
    <name type="synonym">Candida zemplinina</name>
    <dbReference type="NCBI Taxonomy" id="1247836"/>
    <lineage>
        <taxon>Eukaryota</taxon>
        <taxon>Fungi</taxon>
        <taxon>Dikarya</taxon>
        <taxon>Ascomycota</taxon>
        <taxon>Saccharomycotina</taxon>
        <taxon>Dipodascomycetes</taxon>
        <taxon>Dipodascales</taxon>
        <taxon>Trichomonascaceae</taxon>
        <taxon>Starmerella</taxon>
    </lineage>
</organism>
<evidence type="ECO:0000256" key="1">
    <source>
        <dbReference type="SAM" id="MobiDB-lite"/>
    </source>
</evidence>
<evidence type="ECO:0000313" key="3">
    <source>
        <dbReference type="EMBL" id="GMM53243.1"/>
    </source>
</evidence>
<evidence type="ECO:0000313" key="4">
    <source>
        <dbReference type="Proteomes" id="UP001362899"/>
    </source>
</evidence>
<keyword evidence="2" id="KW-0472">Membrane</keyword>
<keyword evidence="2" id="KW-0812">Transmembrane</keyword>
<dbReference type="EMBL" id="BTGC01000008">
    <property type="protein sequence ID" value="GMM53243.1"/>
    <property type="molecule type" value="Genomic_DNA"/>
</dbReference>
<accession>A0AAV5RPY3</accession>
<evidence type="ECO:0000256" key="2">
    <source>
        <dbReference type="SAM" id="Phobius"/>
    </source>
</evidence>
<feature type="compositionally biased region" description="Polar residues" evidence="1">
    <location>
        <begin position="34"/>
        <end position="56"/>
    </location>
</feature>
<reference evidence="3 4" key="1">
    <citation type="journal article" date="2023" name="Elife">
        <title>Identification of key yeast species and microbe-microbe interactions impacting larval growth of Drosophila in the wild.</title>
        <authorList>
            <person name="Mure A."/>
            <person name="Sugiura Y."/>
            <person name="Maeda R."/>
            <person name="Honda K."/>
            <person name="Sakurai N."/>
            <person name="Takahashi Y."/>
            <person name="Watada M."/>
            <person name="Katoh T."/>
            <person name="Gotoh A."/>
            <person name="Gotoh Y."/>
            <person name="Taniguchi I."/>
            <person name="Nakamura K."/>
            <person name="Hayashi T."/>
            <person name="Katayama T."/>
            <person name="Uemura T."/>
            <person name="Hattori Y."/>
        </authorList>
    </citation>
    <scope>NUCLEOTIDE SEQUENCE [LARGE SCALE GENOMIC DNA]</scope>
    <source>
        <strain evidence="3 4">SB-73</strain>
    </source>
</reference>
<name>A0AAV5RPY3_STABA</name>
<keyword evidence="4" id="KW-1185">Reference proteome</keyword>